<comment type="caution">
    <text evidence="8">The sequence shown here is derived from an EMBL/GenBank/DDBJ whole genome shotgun (WGS) entry which is preliminary data.</text>
</comment>
<dbReference type="GO" id="GO:0016787">
    <property type="term" value="F:hydrolase activity"/>
    <property type="evidence" value="ECO:0007669"/>
    <property type="project" value="UniProtKB-KW"/>
</dbReference>
<evidence type="ECO:0000256" key="1">
    <source>
        <dbReference type="ARBA" id="ARBA00006517"/>
    </source>
</evidence>
<dbReference type="GO" id="GO:0005524">
    <property type="term" value="F:ATP binding"/>
    <property type="evidence" value="ECO:0007669"/>
    <property type="project" value="UniProtKB-KW"/>
</dbReference>
<dbReference type="PROSITE" id="PS51192">
    <property type="entry name" value="HELICASE_ATP_BIND_1"/>
    <property type="match status" value="1"/>
</dbReference>
<dbReference type="CDD" id="cd00268">
    <property type="entry name" value="DEADc"/>
    <property type="match status" value="1"/>
</dbReference>
<dbReference type="OrthoDB" id="409977at2759"/>
<reference evidence="8 9" key="1">
    <citation type="submission" date="2019-07" db="EMBL/GenBank/DDBJ databases">
        <title>De Novo Assembly of kiwifruit Actinidia rufa.</title>
        <authorList>
            <person name="Sugita-Konishi S."/>
            <person name="Sato K."/>
            <person name="Mori E."/>
            <person name="Abe Y."/>
            <person name="Kisaki G."/>
            <person name="Hamano K."/>
            <person name="Suezawa K."/>
            <person name="Otani M."/>
            <person name="Fukuda T."/>
            <person name="Manabe T."/>
            <person name="Gomi K."/>
            <person name="Tabuchi M."/>
            <person name="Akimitsu K."/>
            <person name="Kataoka I."/>
        </authorList>
    </citation>
    <scope>NUCLEOTIDE SEQUENCE [LARGE SCALE GENOMIC DNA]</scope>
    <source>
        <strain evidence="9">cv. Fuchu</strain>
    </source>
</reference>
<evidence type="ECO:0000256" key="6">
    <source>
        <dbReference type="SAM" id="MobiDB-lite"/>
    </source>
</evidence>
<keyword evidence="3" id="KW-0378">Hydrolase</keyword>
<dbReference type="InterPro" id="IPR014001">
    <property type="entry name" value="Helicase_ATP-bd"/>
</dbReference>
<dbReference type="Gene3D" id="3.40.50.300">
    <property type="entry name" value="P-loop containing nucleotide triphosphate hydrolases"/>
    <property type="match status" value="2"/>
</dbReference>
<gene>
    <name evidence="8" type="ORF">Acr_09g0008020</name>
</gene>
<keyword evidence="5" id="KW-0067">ATP-binding</keyword>
<name>A0A7J0F7E1_9ERIC</name>
<accession>A0A7J0F7E1</accession>
<feature type="domain" description="Helicase ATP-binding" evidence="7">
    <location>
        <begin position="225"/>
        <end position="283"/>
    </location>
</feature>
<protein>
    <submittedName>
        <fullName evidence="8">DEAD box RNA helicase</fullName>
    </submittedName>
</protein>
<organism evidence="8 9">
    <name type="scientific">Actinidia rufa</name>
    <dbReference type="NCBI Taxonomy" id="165716"/>
    <lineage>
        <taxon>Eukaryota</taxon>
        <taxon>Viridiplantae</taxon>
        <taxon>Streptophyta</taxon>
        <taxon>Embryophyta</taxon>
        <taxon>Tracheophyta</taxon>
        <taxon>Spermatophyta</taxon>
        <taxon>Magnoliopsida</taxon>
        <taxon>eudicotyledons</taxon>
        <taxon>Gunneridae</taxon>
        <taxon>Pentapetalae</taxon>
        <taxon>asterids</taxon>
        <taxon>Ericales</taxon>
        <taxon>Actinidiaceae</taxon>
        <taxon>Actinidia</taxon>
    </lineage>
</organism>
<evidence type="ECO:0000259" key="7">
    <source>
        <dbReference type="PROSITE" id="PS51192"/>
    </source>
</evidence>
<keyword evidence="4 8" id="KW-0347">Helicase</keyword>
<proteinExistence type="inferred from homology"/>
<dbReference type="InterPro" id="IPR011545">
    <property type="entry name" value="DEAD/DEAH_box_helicase_dom"/>
</dbReference>
<evidence type="ECO:0000256" key="3">
    <source>
        <dbReference type="ARBA" id="ARBA00022801"/>
    </source>
</evidence>
<dbReference type="Proteomes" id="UP000585474">
    <property type="component" value="Unassembled WGS sequence"/>
</dbReference>
<feature type="compositionally biased region" description="Acidic residues" evidence="6">
    <location>
        <begin position="96"/>
        <end position="114"/>
    </location>
</feature>
<dbReference type="EMBL" id="BJWL01000009">
    <property type="protein sequence ID" value="GFY94356.1"/>
    <property type="molecule type" value="Genomic_DNA"/>
</dbReference>
<dbReference type="SUPFAM" id="SSF52540">
    <property type="entry name" value="P-loop containing nucleoside triphosphate hydrolases"/>
    <property type="match status" value="1"/>
</dbReference>
<evidence type="ECO:0000256" key="5">
    <source>
        <dbReference type="ARBA" id="ARBA00022840"/>
    </source>
</evidence>
<evidence type="ECO:0000313" key="9">
    <source>
        <dbReference type="Proteomes" id="UP000585474"/>
    </source>
</evidence>
<dbReference type="AlphaFoldDB" id="A0A7J0F7E1"/>
<dbReference type="GO" id="GO:0003724">
    <property type="term" value="F:RNA helicase activity"/>
    <property type="evidence" value="ECO:0007669"/>
    <property type="project" value="TreeGrafter"/>
</dbReference>
<evidence type="ECO:0000256" key="2">
    <source>
        <dbReference type="ARBA" id="ARBA00022741"/>
    </source>
</evidence>
<evidence type="ECO:0000256" key="4">
    <source>
        <dbReference type="ARBA" id="ARBA00022806"/>
    </source>
</evidence>
<dbReference type="PANTHER" id="PTHR47959">
    <property type="entry name" value="ATP-DEPENDENT RNA HELICASE RHLE-RELATED"/>
    <property type="match status" value="1"/>
</dbReference>
<sequence length="287" mass="31600">MACSSSIIGVSSIYKTHSLNLSRKATATPPLSLTLAAEKPHFSGLKPQPISATNRLEAASRSFRRRLRLPISSLLSEEAFKRLDRFDKESLNVSDADYDSEDEATSSGADSEDELAISELGLPQRLVESLESRGLHNFSPFKLLEQESLNSALELSDGNWEWEKTVIHRAVLVPALEGQDLIARAKTGTGKTFAFGIPTIKRLMCVYGGVSYNIQQNALSRGVDVVGTPGRIIDLINNGCLRLDEVQYLVLDEADQMLAVGFEEDVEVILEKLPTKRQSMLFSRMVG</sequence>
<feature type="region of interest" description="Disordered" evidence="6">
    <location>
        <begin position="94"/>
        <end position="114"/>
    </location>
</feature>
<dbReference type="InterPro" id="IPR027417">
    <property type="entry name" value="P-loop_NTPase"/>
</dbReference>
<dbReference type="Pfam" id="PF00270">
    <property type="entry name" value="DEAD"/>
    <property type="match status" value="1"/>
</dbReference>
<comment type="similarity">
    <text evidence="1">Belongs to the DEAD box helicase family. DDX21/DDX50 subfamily.</text>
</comment>
<dbReference type="PANTHER" id="PTHR47959:SF1">
    <property type="entry name" value="ATP-DEPENDENT RNA HELICASE DBPA"/>
    <property type="match status" value="1"/>
</dbReference>
<dbReference type="GO" id="GO:0005829">
    <property type="term" value="C:cytosol"/>
    <property type="evidence" value="ECO:0007669"/>
    <property type="project" value="TreeGrafter"/>
</dbReference>
<dbReference type="GO" id="GO:0003676">
    <property type="term" value="F:nucleic acid binding"/>
    <property type="evidence" value="ECO:0007669"/>
    <property type="project" value="InterPro"/>
</dbReference>
<keyword evidence="9" id="KW-1185">Reference proteome</keyword>
<dbReference type="InterPro" id="IPR044742">
    <property type="entry name" value="DEAD/DEAH_RhlB"/>
</dbReference>
<dbReference type="InterPro" id="IPR050079">
    <property type="entry name" value="DEAD_box_RNA_helicase"/>
</dbReference>
<evidence type="ECO:0000313" key="8">
    <source>
        <dbReference type="EMBL" id="GFY94356.1"/>
    </source>
</evidence>
<keyword evidence="2" id="KW-0547">Nucleotide-binding</keyword>